<dbReference type="RefSeq" id="XP_022676799.1">
    <property type="nucleotide sequence ID" value="XM_022820324.1"/>
</dbReference>
<gene>
    <name evidence="1" type="ORF">KLMA_50335</name>
</gene>
<dbReference type="OrthoDB" id="5423336at2759"/>
<evidence type="ECO:0000313" key="2">
    <source>
        <dbReference type="Proteomes" id="UP000065495"/>
    </source>
</evidence>
<sequence length="105" mass="12450">MKFRMLDILSHKLPLLNLPLREGSRYNQVPVSSSSEPPKVDKNLYVTEKDYKSNVKKLQQVVGLLSYVAHRFRFEAIYHVNVLAQYQLYPTEEVMRWANELTQYF</sequence>
<evidence type="ECO:0000313" key="1">
    <source>
        <dbReference type="EMBL" id="BAO40989.1"/>
    </source>
</evidence>
<proteinExistence type="predicted"/>
<dbReference type="AlphaFoldDB" id="W0TFV9"/>
<dbReference type="KEGG" id="kmx:KLMA_50335"/>
<dbReference type="GeneID" id="34716941"/>
<protein>
    <submittedName>
        <fullName evidence="1">Transposon Ty1-H Gag-Pol polyprotein</fullName>
    </submittedName>
</protein>
<accession>W0TFV9</accession>
<dbReference type="Proteomes" id="UP000065495">
    <property type="component" value="Chromosome 5"/>
</dbReference>
<reference evidence="1 2" key="1">
    <citation type="journal article" date="2015" name="Biotechnol. Biofuels">
        <title>Genetic basis of the highly efficient yeast Kluyveromyces marxianus: complete genome sequence and transcriptome analyses.</title>
        <authorList>
            <person name="Lertwattanasakul N."/>
            <person name="Kosaka T."/>
            <person name="Hosoyama A."/>
            <person name="Suzuki Y."/>
            <person name="Rodrussamee N."/>
            <person name="Matsutani M."/>
            <person name="Murata M."/>
            <person name="Fujimoto N."/>
            <person name="Suprayogi"/>
            <person name="Tsuchikane K."/>
            <person name="Limtong S."/>
            <person name="Fujita N."/>
            <person name="Yamada M."/>
        </authorList>
    </citation>
    <scope>NUCLEOTIDE SEQUENCE [LARGE SCALE GENOMIC DNA]</scope>
    <source>
        <strain evidence="2">DMKU3-1042 / BCC 29191 / NBRC 104275</strain>
    </source>
</reference>
<organism evidence="1 2">
    <name type="scientific">Kluyveromyces marxianus (strain DMKU3-1042 / BCC 29191 / NBRC 104275)</name>
    <name type="common">Yeast</name>
    <name type="synonym">Candida kefyr</name>
    <dbReference type="NCBI Taxonomy" id="1003335"/>
    <lineage>
        <taxon>Eukaryota</taxon>
        <taxon>Fungi</taxon>
        <taxon>Dikarya</taxon>
        <taxon>Ascomycota</taxon>
        <taxon>Saccharomycotina</taxon>
        <taxon>Saccharomycetes</taxon>
        <taxon>Saccharomycetales</taxon>
        <taxon>Saccharomycetaceae</taxon>
        <taxon>Kluyveromyces</taxon>
    </lineage>
</organism>
<dbReference type="VEuPathDB" id="FungiDB:KLMA_50335"/>
<dbReference type="EMBL" id="AP012217">
    <property type="protein sequence ID" value="BAO40989.1"/>
    <property type="molecule type" value="Genomic_DNA"/>
</dbReference>
<name>W0TFV9_KLUMD</name>